<dbReference type="Proteomes" id="UP001152320">
    <property type="component" value="Chromosome 7"/>
</dbReference>
<dbReference type="AlphaFoldDB" id="A0A9Q1C545"/>
<comment type="caution">
    <text evidence="1">The sequence shown here is derived from an EMBL/GenBank/DDBJ whole genome shotgun (WGS) entry which is preliminary data.</text>
</comment>
<sequence length="92" mass="10021">MTLIDAALNSIVLSIVTLQYGNRYSSLKAQCWTRKRGWVGFILVAGGRLDEKLTKDDSPGILARASPCAASSYFGSRFRKVVPLPFGQPTVS</sequence>
<organism evidence="1 2">
    <name type="scientific">Holothuria leucospilota</name>
    <name type="common">Black long sea cucumber</name>
    <name type="synonym">Mertensiothuria leucospilota</name>
    <dbReference type="NCBI Taxonomy" id="206669"/>
    <lineage>
        <taxon>Eukaryota</taxon>
        <taxon>Metazoa</taxon>
        <taxon>Echinodermata</taxon>
        <taxon>Eleutherozoa</taxon>
        <taxon>Echinozoa</taxon>
        <taxon>Holothuroidea</taxon>
        <taxon>Aspidochirotacea</taxon>
        <taxon>Aspidochirotida</taxon>
        <taxon>Holothuriidae</taxon>
        <taxon>Holothuria</taxon>
    </lineage>
</organism>
<evidence type="ECO:0000313" key="1">
    <source>
        <dbReference type="EMBL" id="KAJ8038393.1"/>
    </source>
</evidence>
<reference evidence="1" key="1">
    <citation type="submission" date="2021-10" db="EMBL/GenBank/DDBJ databases">
        <title>Tropical sea cucumber genome reveals ecological adaptation and Cuvierian tubules defense mechanism.</title>
        <authorList>
            <person name="Chen T."/>
        </authorList>
    </citation>
    <scope>NUCLEOTIDE SEQUENCE</scope>
    <source>
        <strain evidence="1">Nanhai2018</strain>
        <tissue evidence="1">Muscle</tissue>
    </source>
</reference>
<evidence type="ECO:0000313" key="2">
    <source>
        <dbReference type="Proteomes" id="UP001152320"/>
    </source>
</evidence>
<name>A0A9Q1C545_HOLLE</name>
<dbReference type="EMBL" id="JAIZAY010000007">
    <property type="protein sequence ID" value="KAJ8038393.1"/>
    <property type="molecule type" value="Genomic_DNA"/>
</dbReference>
<accession>A0A9Q1C545</accession>
<proteinExistence type="predicted"/>
<gene>
    <name evidence="1" type="ORF">HOLleu_15813</name>
</gene>
<keyword evidence="2" id="KW-1185">Reference proteome</keyword>
<protein>
    <submittedName>
        <fullName evidence="1">Uncharacterized protein</fullName>
    </submittedName>
</protein>